<feature type="non-terminal residue" evidence="1">
    <location>
        <position position="1"/>
    </location>
</feature>
<accession>A0ABN9SDJ0</accession>
<reference evidence="1" key="1">
    <citation type="submission" date="2023-10" db="EMBL/GenBank/DDBJ databases">
        <authorList>
            <person name="Chen Y."/>
            <person name="Shah S."/>
            <person name="Dougan E. K."/>
            <person name="Thang M."/>
            <person name="Chan C."/>
        </authorList>
    </citation>
    <scope>NUCLEOTIDE SEQUENCE [LARGE SCALE GENOMIC DNA]</scope>
</reference>
<feature type="non-terminal residue" evidence="1">
    <location>
        <position position="73"/>
    </location>
</feature>
<sequence length="73" mass="8151">GCRRTCCGCLAGPAGNRVACFPWRRTTPACCAAMRRFLRAWRRATSSRWRRTAACLSSMRPASRSSASWRGPQ</sequence>
<comment type="caution">
    <text evidence="1">The sequence shown here is derived from an EMBL/GenBank/DDBJ whole genome shotgun (WGS) entry which is preliminary data.</text>
</comment>
<name>A0ABN9SDJ0_9DINO</name>
<evidence type="ECO:0000313" key="1">
    <source>
        <dbReference type="EMBL" id="CAK0829434.1"/>
    </source>
</evidence>
<protein>
    <submittedName>
        <fullName evidence="1">Uncharacterized protein</fullName>
    </submittedName>
</protein>
<dbReference type="EMBL" id="CAUYUJ010010454">
    <property type="protein sequence ID" value="CAK0829434.1"/>
    <property type="molecule type" value="Genomic_DNA"/>
</dbReference>
<evidence type="ECO:0000313" key="2">
    <source>
        <dbReference type="Proteomes" id="UP001189429"/>
    </source>
</evidence>
<organism evidence="1 2">
    <name type="scientific">Prorocentrum cordatum</name>
    <dbReference type="NCBI Taxonomy" id="2364126"/>
    <lineage>
        <taxon>Eukaryota</taxon>
        <taxon>Sar</taxon>
        <taxon>Alveolata</taxon>
        <taxon>Dinophyceae</taxon>
        <taxon>Prorocentrales</taxon>
        <taxon>Prorocentraceae</taxon>
        <taxon>Prorocentrum</taxon>
    </lineage>
</organism>
<proteinExistence type="predicted"/>
<keyword evidence="2" id="KW-1185">Reference proteome</keyword>
<gene>
    <name evidence="1" type="ORF">PCOR1329_LOCUS28383</name>
</gene>
<dbReference type="Proteomes" id="UP001189429">
    <property type="component" value="Unassembled WGS sequence"/>
</dbReference>